<feature type="domain" description="Alcohol dehydrogenase iron-type/glycerol dehydrogenase GldA" evidence="2">
    <location>
        <begin position="8"/>
        <end position="168"/>
    </location>
</feature>
<dbReference type="Gene3D" id="3.40.50.1970">
    <property type="match status" value="1"/>
</dbReference>
<dbReference type="GeneID" id="90449735"/>
<accession>A0ABZ3H3L1</accession>
<dbReference type="InterPro" id="IPR001670">
    <property type="entry name" value="ADH_Fe/GldA"/>
</dbReference>
<evidence type="ECO:0000313" key="4">
    <source>
        <dbReference type="EMBL" id="XAT63300.1"/>
    </source>
</evidence>
<proteinExistence type="predicted"/>
<reference evidence="4 5" key="1">
    <citation type="submission" date="2021-11" db="EMBL/GenBank/DDBJ databases">
        <title>Whole genome of Geoglobus acetivorans.</title>
        <authorList>
            <person name="Liu D."/>
        </authorList>
    </citation>
    <scope>NUCLEOTIDE SEQUENCE [LARGE SCALE GENOMIC DNA]</scope>
    <source>
        <strain evidence="4 5">SBH6</strain>
    </source>
</reference>
<dbReference type="Gene3D" id="1.20.1090.10">
    <property type="entry name" value="Dehydroquinate synthase-like - alpha domain"/>
    <property type="match status" value="1"/>
</dbReference>
<protein>
    <submittedName>
        <fullName evidence="4">Iron-containing alcohol dehydrogenase</fullName>
    </submittedName>
</protein>
<feature type="domain" description="Fe-containing alcohol dehydrogenase-like C-terminal" evidence="3">
    <location>
        <begin position="180"/>
        <end position="374"/>
    </location>
</feature>
<dbReference type="Pfam" id="PF00465">
    <property type="entry name" value="Fe-ADH"/>
    <property type="match status" value="1"/>
</dbReference>
<dbReference type="InterPro" id="IPR039697">
    <property type="entry name" value="Alcohol_dehydrogenase_Fe"/>
</dbReference>
<dbReference type="PANTHER" id="PTHR11496:SF83">
    <property type="entry name" value="HYDROXYACID-OXOACID TRANSHYDROGENASE, MITOCHONDRIAL"/>
    <property type="match status" value="1"/>
</dbReference>
<dbReference type="Proteomes" id="UP001492541">
    <property type="component" value="Chromosome"/>
</dbReference>
<evidence type="ECO:0000256" key="1">
    <source>
        <dbReference type="ARBA" id="ARBA00023002"/>
    </source>
</evidence>
<evidence type="ECO:0000259" key="3">
    <source>
        <dbReference type="Pfam" id="PF25137"/>
    </source>
</evidence>
<dbReference type="RefSeq" id="WP_193808365.1">
    <property type="nucleotide sequence ID" value="NZ_CP087714.1"/>
</dbReference>
<dbReference type="SUPFAM" id="SSF56796">
    <property type="entry name" value="Dehydroquinate synthase-like"/>
    <property type="match status" value="1"/>
</dbReference>
<sequence length="385" mass="41243">MFEFSCVRVIFGCDTINRLPDEIRKSGGKRVAIVCGKAVKSTAERICNLINESDIACELWSEIKAEPEIDVVDSFLDSCRFDTVVGIGGGSTLDVAKLSAAVGNSGKKASDFLRKPLPGRNAGLILCPTTAGTGSEVTKLAVFRLGDRDVKHVFDDPSLYADVAIVDPKLTLSAPPAVTTSSGLDAICHAVEAYTSLLSNPLSDMLAEKAIEKGVRALREAYASGKNLEARIEMSYAALLAGIAFDKAGTSLGHALGYAHAFIHGSPHGKSVGMTQPYVLQYNAIANMEKHARIAALLGERVDSLAPRDAAFLAGIGFVKLLDDLDIPANLIDAGVGEDDVGEIVKRIFMSEKHISRNPRAVRKEEMYELVRKAIHGELYGLKNN</sequence>
<dbReference type="Pfam" id="PF25137">
    <property type="entry name" value="ADH_Fe_C"/>
    <property type="match status" value="1"/>
</dbReference>
<evidence type="ECO:0000259" key="2">
    <source>
        <dbReference type="Pfam" id="PF00465"/>
    </source>
</evidence>
<gene>
    <name evidence="4" type="ORF">LPQ35_08550</name>
</gene>
<keyword evidence="5" id="KW-1185">Reference proteome</keyword>
<dbReference type="InterPro" id="IPR056798">
    <property type="entry name" value="ADH_Fe_C"/>
</dbReference>
<dbReference type="CDD" id="cd08551">
    <property type="entry name" value="Fe-ADH"/>
    <property type="match status" value="1"/>
</dbReference>
<organism evidence="4 5">
    <name type="scientific">Geoglobus acetivorans</name>
    <dbReference type="NCBI Taxonomy" id="565033"/>
    <lineage>
        <taxon>Archaea</taxon>
        <taxon>Methanobacteriati</taxon>
        <taxon>Methanobacteriota</taxon>
        <taxon>Archaeoglobi</taxon>
        <taxon>Archaeoglobales</taxon>
        <taxon>Archaeoglobaceae</taxon>
        <taxon>Geoglobus</taxon>
    </lineage>
</organism>
<dbReference type="EMBL" id="CP087714">
    <property type="protein sequence ID" value="XAT63300.1"/>
    <property type="molecule type" value="Genomic_DNA"/>
</dbReference>
<dbReference type="PANTHER" id="PTHR11496">
    <property type="entry name" value="ALCOHOL DEHYDROGENASE"/>
    <property type="match status" value="1"/>
</dbReference>
<keyword evidence="1" id="KW-0560">Oxidoreductase</keyword>
<name>A0ABZ3H3L1_GEOAI</name>
<evidence type="ECO:0000313" key="5">
    <source>
        <dbReference type="Proteomes" id="UP001492541"/>
    </source>
</evidence>